<name>A0ABD2JXJ4_HETSC</name>
<feature type="domain" description="EF-hand" evidence="3">
    <location>
        <begin position="15"/>
        <end position="50"/>
    </location>
</feature>
<dbReference type="InterPro" id="IPR011992">
    <property type="entry name" value="EF-hand-dom_pair"/>
</dbReference>
<evidence type="ECO:0000313" key="4">
    <source>
        <dbReference type="EMBL" id="KAL3095357.1"/>
    </source>
</evidence>
<proteinExistence type="predicted"/>
<dbReference type="CDD" id="cd00051">
    <property type="entry name" value="EFh"/>
    <property type="match status" value="2"/>
</dbReference>
<keyword evidence="2" id="KW-0106">Calcium</keyword>
<dbReference type="Pfam" id="PF13499">
    <property type="entry name" value="EF-hand_7"/>
    <property type="match status" value="2"/>
</dbReference>
<dbReference type="AlphaFoldDB" id="A0ABD2JXJ4"/>
<protein>
    <recommendedName>
        <fullName evidence="3">EF-hand domain-containing protein</fullName>
    </recommendedName>
</protein>
<organism evidence="4 5">
    <name type="scientific">Heterodera schachtii</name>
    <name type="common">Sugarbeet cyst nematode worm</name>
    <name type="synonym">Tylenchus schachtii</name>
    <dbReference type="NCBI Taxonomy" id="97005"/>
    <lineage>
        <taxon>Eukaryota</taxon>
        <taxon>Metazoa</taxon>
        <taxon>Ecdysozoa</taxon>
        <taxon>Nematoda</taxon>
        <taxon>Chromadorea</taxon>
        <taxon>Rhabditida</taxon>
        <taxon>Tylenchina</taxon>
        <taxon>Tylenchomorpha</taxon>
        <taxon>Tylenchoidea</taxon>
        <taxon>Heteroderidae</taxon>
        <taxon>Heteroderinae</taxon>
        <taxon>Heterodera</taxon>
    </lineage>
</organism>
<dbReference type="PANTHER" id="PTHR23050">
    <property type="entry name" value="CALCIUM BINDING PROTEIN"/>
    <property type="match status" value="1"/>
</dbReference>
<dbReference type="SUPFAM" id="SSF47473">
    <property type="entry name" value="EF-hand"/>
    <property type="match status" value="1"/>
</dbReference>
<dbReference type="Gene3D" id="1.10.238.10">
    <property type="entry name" value="EF-hand"/>
    <property type="match status" value="2"/>
</dbReference>
<accession>A0ABD2JXJ4</accession>
<dbReference type="SMART" id="SM00054">
    <property type="entry name" value="EFh"/>
    <property type="match status" value="4"/>
</dbReference>
<sequence>MAATGGSFVCRRYLLNDDEVSDTFDMLDMDKDGRLSRAEIAALLRTANVEPTRKELDFLFQEMDKDKSGKINRESFVSYLRCPPINRITVKELRDHFSSYDTNGNGTISRGELKNMLANIANLHDDDTIGQMFEHCDLDNDGRLTFDEFLRMIRRE</sequence>
<reference evidence="4 5" key="1">
    <citation type="submission" date="2024-10" db="EMBL/GenBank/DDBJ databases">
        <authorList>
            <person name="Kim D."/>
        </authorList>
    </citation>
    <scope>NUCLEOTIDE SEQUENCE [LARGE SCALE GENOMIC DNA]</scope>
    <source>
        <strain evidence="4">Taebaek</strain>
    </source>
</reference>
<feature type="domain" description="EF-hand" evidence="3">
    <location>
        <begin position="51"/>
        <end position="86"/>
    </location>
</feature>
<dbReference type="PROSITE" id="PS50222">
    <property type="entry name" value="EF_HAND_2"/>
    <property type="match status" value="4"/>
</dbReference>
<feature type="domain" description="EF-hand" evidence="3">
    <location>
        <begin position="88"/>
        <end position="123"/>
    </location>
</feature>
<evidence type="ECO:0000256" key="1">
    <source>
        <dbReference type="ARBA" id="ARBA00022737"/>
    </source>
</evidence>
<keyword evidence="5" id="KW-1185">Reference proteome</keyword>
<evidence type="ECO:0000256" key="2">
    <source>
        <dbReference type="ARBA" id="ARBA00022837"/>
    </source>
</evidence>
<feature type="domain" description="EF-hand" evidence="3">
    <location>
        <begin position="124"/>
        <end position="156"/>
    </location>
</feature>
<dbReference type="InterPro" id="IPR002048">
    <property type="entry name" value="EF_hand_dom"/>
</dbReference>
<dbReference type="InterPro" id="IPR050145">
    <property type="entry name" value="Centrin_CML-like"/>
</dbReference>
<dbReference type="FunFam" id="1.10.238.10:FF:000003">
    <property type="entry name" value="Calmodulin A"/>
    <property type="match status" value="1"/>
</dbReference>
<evidence type="ECO:0000313" key="5">
    <source>
        <dbReference type="Proteomes" id="UP001620645"/>
    </source>
</evidence>
<evidence type="ECO:0000259" key="3">
    <source>
        <dbReference type="PROSITE" id="PS50222"/>
    </source>
</evidence>
<dbReference type="InterPro" id="IPR018247">
    <property type="entry name" value="EF_Hand_1_Ca_BS"/>
</dbReference>
<keyword evidence="1" id="KW-0677">Repeat</keyword>
<dbReference type="EMBL" id="JBICCN010000083">
    <property type="protein sequence ID" value="KAL3095357.1"/>
    <property type="molecule type" value="Genomic_DNA"/>
</dbReference>
<dbReference type="Proteomes" id="UP001620645">
    <property type="component" value="Unassembled WGS sequence"/>
</dbReference>
<comment type="caution">
    <text evidence="4">The sequence shown here is derived from an EMBL/GenBank/DDBJ whole genome shotgun (WGS) entry which is preliminary data.</text>
</comment>
<gene>
    <name evidence="4" type="ORF">niasHS_007456</name>
</gene>
<dbReference type="PROSITE" id="PS00018">
    <property type="entry name" value="EF_HAND_1"/>
    <property type="match status" value="3"/>
</dbReference>